<keyword evidence="4" id="KW-1185">Reference proteome</keyword>
<evidence type="ECO:0000313" key="4">
    <source>
        <dbReference type="Proteomes" id="UP000093000"/>
    </source>
</evidence>
<dbReference type="EMBL" id="LUGH01000253">
    <property type="protein sequence ID" value="OBZ87020.1"/>
    <property type="molecule type" value="Genomic_DNA"/>
</dbReference>
<feature type="chain" id="PRO_5008889636" evidence="2">
    <location>
        <begin position="21"/>
        <end position="151"/>
    </location>
</feature>
<keyword evidence="2" id="KW-0732">Signal</keyword>
<reference evidence="3 4" key="1">
    <citation type="submission" date="2016-03" db="EMBL/GenBank/DDBJ databases">
        <title>Choanephora cucurbitarum.</title>
        <authorList>
            <person name="Min B."/>
            <person name="Park H."/>
            <person name="Park J.-H."/>
            <person name="Shin H.-D."/>
            <person name="Choi I.-G."/>
        </authorList>
    </citation>
    <scope>NUCLEOTIDE SEQUENCE [LARGE SCALE GENOMIC DNA]</scope>
    <source>
        <strain evidence="3 4">KUS-F28377</strain>
    </source>
</reference>
<evidence type="ECO:0000313" key="3">
    <source>
        <dbReference type="EMBL" id="OBZ87020.1"/>
    </source>
</evidence>
<evidence type="ECO:0000256" key="1">
    <source>
        <dbReference type="SAM" id="MobiDB-lite"/>
    </source>
</evidence>
<evidence type="ECO:0000256" key="2">
    <source>
        <dbReference type="SAM" id="SignalP"/>
    </source>
</evidence>
<dbReference type="AlphaFoldDB" id="A0A1C7NDH9"/>
<feature type="region of interest" description="Disordered" evidence="1">
    <location>
        <begin position="89"/>
        <end position="151"/>
    </location>
</feature>
<protein>
    <submittedName>
        <fullName evidence="3">Uncharacterized protein</fullName>
    </submittedName>
</protein>
<comment type="caution">
    <text evidence="3">The sequence shown here is derived from an EMBL/GenBank/DDBJ whole genome shotgun (WGS) entry which is preliminary data.</text>
</comment>
<feature type="compositionally biased region" description="Polar residues" evidence="1">
    <location>
        <begin position="38"/>
        <end position="50"/>
    </location>
</feature>
<sequence length="151" mass="16379">MRFITVSLALVAPFLLTSSAASIGRRDEQKVSAITGNIGYNGQNGANRGLSQRGLVDSPGDNSYNPSDNVAPKSFDERSFSFGSFVHKRATATDSTEQDEEVYIPPTKRDIIKSAPTKRAPATEQDEEVYIPPTKRASAIDSTEQDKAALR</sequence>
<gene>
    <name evidence="3" type="ORF">A0J61_04941</name>
</gene>
<feature type="signal peptide" evidence="2">
    <location>
        <begin position="1"/>
        <end position="20"/>
    </location>
</feature>
<name>A0A1C7NDH9_9FUNG</name>
<feature type="region of interest" description="Disordered" evidence="1">
    <location>
        <begin position="38"/>
        <end position="75"/>
    </location>
</feature>
<organism evidence="3 4">
    <name type="scientific">Choanephora cucurbitarum</name>
    <dbReference type="NCBI Taxonomy" id="101091"/>
    <lineage>
        <taxon>Eukaryota</taxon>
        <taxon>Fungi</taxon>
        <taxon>Fungi incertae sedis</taxon>
        <taxon>Mucoromycota</taxon>
        <taxon>Mucoromycotina</taxon>
        <taxon>Mucoromycetes</taxon>
        <taxon>Mucorales</taxon>
        <taxon>Mucorineae</taxon>
        <taxon>Choanephoraceae</taxon>
        <taxon>Choanephoroideae</taxon>
        <taxon>Choanephora</taxon>
    </lineage>
</organism>
<proteinExistence type="predicted"/>
<dbReference type="Proteomes" id="UP000093000">
    <property type="component" value="Unassembled WGS sequence"/>
</dbReference>
<accession>A0A1C7NDH9</accession>
<dbReference type="InParanoid" id="A0A1C7NDH9"/>